<organism evidence="1 2">
    <name type="scientific">Anaerosphaera aminiphila DSM 21120</name>
    <dbReference type="NCBI Taxonomy" id="1120995"/>
    <lineage>
        <taxon>Bacteria</taxon>
        <taxon>Bacillati</taxon>
        <taxon>Bacillota</taxon>
        <taxon>Tissierellia</taxon>
        <taxon>Tissierellales</taxon>
        <taxon>Peptoniphilaceae</taxon>
        <taxon>Anaerosphaera</taxon>
    </lineage>
</organism>
<dbReference type="CDD" id="cd10912">
    <property type="entry name" value="PIN_YacP-like"/>
    <property type="match status" value="1"/>
</dbReference>
<dbReference type="Pfam" id="PF05991">
    <property type="entry name" value="NYN_YacP"/>
    <property type="match status" value="1"/>
</dbReference>
<protein>
    <recommendedName>
        <fullName evidence="3">YacP-like NYN domain-containing protein</fullName>
    </recommendedName>
</protein>
<keyword evidence="2" id="KW-1185">Reference proteome</keyword>
<reference evidence="2" key="1">
    <citation type="submission" date="2016-11" db="EMBL/GenBank/DDBJ databases">
        <authorList>
            <person name="Varghese N."/>
            <person name="Submissions S."/>
        </authorList>
    </citation>
    <scope>NUCLEOTIDE SEQUENCE [LARGE SCALE GENOMIC DNA]</scope>
    <source>
        <strain evidence="2">DSM 21120</strain>
    </source>
</reference>
<dbReference type="EMBL" id="FQXI01000012">
    <property type="protein sequence ID" value="SHH53014.1"/>
    <property type="molecule type" value="Genomic_DNA"/>
</dbReference>
<dbReference type="AlphaFoldDB" id="A0A1M5TQL5"/>
<accession>A0A1M5TQL5</accession>
<evidence type="ECO:0000313" key="1">
    <source>
        <dbReference type="EMBL" id="SHH53014.1"/>
    </source>
</evidence>
<dbReference type="STRING" id="1120995.SAMN02745245_01530"/>
<gene>
    <name evidence="1" type="ORF">SAMN02745245_01530</name>
</gene>
<sequence>MKKLRYKKDTEYLFVDGYNIINYWNAFKDLNITLEEQRIKLIDILSEYSHTTKEQIILVFDGYMVKKSPGAIYHHNGITVVFTREFETADHFIEHELNEIGRVRRVRVATSDNIEQQIILSRGGSRVSAREFEIEVESAMKKIEVQQKILKDNSENTISSMDEENIKLLKKLRKKIN</sequence>
<dbReference type="InterPro" id="IPR010298">
    <property type="entry name" value="YacP-like"/>
</dbReference>
<dbReference type="PANTHER" id="PTHR34547:SF1">
    <property type="entry name" value="YACP-LIKE NYN DOMAIN PROTEIN"/>
    <property type="match status" value="1"/>
</dbReference>
<name>A0A1M5TQL5_9FIRM</name>
<evidence type="ECO:0008006" key="3">
    <source>
        <dbReference type="Google" id="ProtNLM"/>
    </source>
</evidence>
<evidence type="ECO:0000313" key="2">
    <source>
        <dbReference type="Proteomes" id="UP000184032"/>
    </source>
</evidence>
<dbReference type="RefSeq" id="WP_073185121.1">
    <property type="nucleotide sequence ID" value="NZ_FQXI01000012.1"/>
</dbReference>
<dbReference type="Proteomes" id="UP000184032">
    <property type="component" value="Unassembled WGS sequence"/>
</dbReference>
<dbReference type="PANTHER" id="PTHR34547">
    <property type="entry name" value="YACP-LIKE NYN DOMAIN PROTEIN"/>
    <property type="match status" value="1"/>
</dbReference>
<dbReference type="OrthoDB" id="9792160at2"/>
<proteinExistence type="predicted"/>